<evidence type="ECO:0000256" key="1">
    <source>
        <dbReference type="ARBA" id="ARBA00001974"/>
    </source>
</evidence>
<dbReference type="GO" id="GO:0030328">
    <property type="term" value="P:prenylcysteine catabolic process"/>
    <property type="evidence" value="ECO:0007669"/>
    <property type="project" value="InterPro"/>
</dbReference>
<dbReference type="Pfam" id="PF13450">
    <property type="entry name" value="NAD_binding_8"/>
    <property type="match status" value="1"/>
</dbReference>
<dbReference type="InterPro" id="IPR036188">
    <property type="entry name" value="FAD/NAD-bd_sf"/>
</dbReference>
<evidence type="ECO:0000256" key="5">
    <source>
        <dbReference type="ARBA" id="ARBA00022827"/>
    </source>
</evidence>
<dbReference type="InterPro" id="IPR010795">
    <property type="entry name" value="Prenylcys_lyase"/>
</dbReference>
<dbReference type="InterPro" id="IPR017046">
    <property type="entry name" value="Prenylcysteine_Oxase1"/>
</dbReference>
<name>A0A8H6SZ76_9AGAR</name>
<dbReference type="AlphaFoldDB" id="A0A8H6SZ76"/>
<accession>A0A8H6SZ76</accession>
<evidence type="ECO:0000313" key="10">
    <source>
        <dbReference type="Proteomes" id="UP000636479"/>
    </source>
</evidence>
<evidence type="ECO:0000256" key="2">
    <source>
        <dbReference type="ARBA" id="ARBA00009967"/>
    </source>
</evidence>
<organism evidence="9 10">
    <name type="scientific">Mycena indigotica</name>
    <dbReference type="NCBI Taxonomy" id="2126181"/>
    <lineage>
        <taxon>Eukaryota</taxon>
        <taxon>Fungi</taxon>
        <taxon>Dikarya</taxon>
        <taxon>Basidiomycota</taxon>
        <taxon>Agaricomycotina</taxon>
        <taxon>Agaricomycetes</taxon>
        <taxon>Agaricomycetidae</taxon>
        <taxon>Agaricales</taxon>
        <taxon>Marasmiineae</taxon>
        <taxon>Mycenaceae</taxon>
        <taxon>Mycena</taxon>
    </lineage>
</organism>
<comment type="cofactor">
    <cofactor evidence="1">
        <name>FAD</name>
        <dbReference type="ChEBI" id="CHEBI:57692"/>
    </cofactor>
</comment>
<evidence type="ECO:0000256" key="7">
    <source>
        <dbReference type="ARBA" id="ARBA00023180"/>
    </source>
</evidence>
<dbReference type="RefSeq" id="XP_037221614.1">
    <property type="nucleotide sequence ID" value="XM_037361322.1"/>
</dbReference>
<dbReference type="Pfam" id="PF07156">
    <property type="entry name" value="Prenylcys_lyase"/>
    <property type="match status" value="1"/>
</dbReference>
<protein>
    <submittedName>
        <fullName evidence="9">Prenylcysteine lyase</fullName>
    </submittedName>
</protein>
<evidence type="ECO:0000259" key="8">
    <source>
        <dbReference type="Pfam" id="PF07156"/>
    </source>
</evidence>
<keyword evidence="7" id="KW-0325">Glycoprotein</keyword>
<evidence type="ECO:0000256" key="4">
    <source>
        <dbReference type="ARBA" id="ARBA00022729"/>
    </source>
</evidence>
<keyword evidence="9" id="KW-0456">Lyase</keyword>
<dbReference type="GeneID" id="59343838"/>
<gene>
    <name evidence="9" type="ORF">MIND_00450800</name>
</gene>
<dbReference type="PIRSF" id="PIRSF036292">
    <property type="entry name" value="Prenylcysteine_oxidase"/>
    <property type="match status" value="1"/>
</dbReference>
<comment type="caution">
    <text evidence="9">The sequence shown here is derived from an EMBL/GenBank/DDBJ whole genome shotgun (WGS) entry which is preliminary data.</text>
</comment>
<keyword evidence="4" id="KW-0732">Signal</keyword>
<keyword evidence="10" id="KW-1185">Reference proteome</keyword>
<proteinExistence type="inferred from homology"/>
<dbReference type="GO" id="GO:0030327">
    <property type="term" value="P:prenylated protein catabolic process"/>
    <property type="evidence" value="ECO:0007669"/>
    <property type="project" value="TreeGrafter"/>
</dbReference>
<comment type="similarity">
    <text evidence="2">Belongs to the prenylcysteine oxidase family.</text>
</comment>
<dbReference type="PANTHER" id="PTHR15944">
    <property type="entry name" value="FARNESYLCYSTEINE LYASE"/>
    <property type="match status" value="1"/>
</dbReference>
<evidence type="ECO:0000313" key="9">
    <source>
        <dbReference type="EMBL" id="KAF7306595.1"/>
    </source>
</evidence>
<dbReference type="Gene3D" id="3.50.50.60">
    <property type="entry name" value="FAD/NAD(P)-binding domain"/>
    <property type="match status" value="1"/>
</dbReference>
<keyword evidence="3" id="KW-0285">Flavoprotein</keyword>
<reference evidence="9" key="1">
    <citation type="submission" date="2020-05" db="EMBL/GenBank/DDBJ databases">
        <title>Mycena genomes resolve the evolution of fungal bioluminescence.</title>
        <authorList>
            <person name="Tsai I.J."/>
        </authorList>
    </citation>
    <scope>NUCLEOTIDE SEQUENCE</scope>
    <source>
        <strain evidence="9">171206Taipei</strain>
    </source>
</reference>
<dbReference type="EMBL" id="JACAZF010000004">
    <property type="protein sequence ID" value="KAF7306595.1"/>
    <property type="molecule type" value="Genomic_DNA"/>
</dbReference>
<keyword evidence="5" id="KW-0274">FAD</keyword>
<dbReference type="Proteomes" id="UP000636479">
    <property type="component" value="Unassembled WGS sequence"/>
</dbReference>
<sequence length="505" mass="55976">MRLTPFLAALPAANAAAFQLPFKIPFFQSNKQEFQLPTNSETRIAIIGAGAAGSSAAYWISKAQERFSIPIDAVDVFEQASYVGGRTVVYPYGNPTLPAVELGASIFIPKNRNMWRAVDEFNLTRRDFQDEEGLGIWDGEKLLFTTTGGWWSYWDAAKALLRYGFHSPRRTQKAVDGMVAKFLTLYSSQTPKWSKIEDLATALDWDSLVSRNTVEWLKAEGVSDKFISELVEASTRVNYGQNADEIHALEGACSLAPTGAVGVQGGNYQVFEQFLNRSGANLYLNTTVKSIAPRSGKWKVVSDRGSETYTAVILGAPWHSSNIQLPAEIKIPVQPYVHLHVTLLSTTLASLPAESLGLPSSTKIPAMLLTTYEGARNGGKTPEFNSLSYHGKISDEEWVVKIFSKQRITDDWLNTMFNGQVGWVHRKEWDAYPVLPPTSTFPEVKLAPGLYYANSFEPFISTMETETISSRNIVDQLLAEHFNASICGATDVIKDADDYVYGWDC</sequence>
<keyword evidence="6" id="KW-0560">Oxidoreductase</keyword>
<dbReference type="PANTHER" id="PTHR15944:SF0">
    <property type="entry name" value="PRENYLCYSTEINE LYASE DOMAIN-CONTAINING PROTEIN"/>
    <property type="match status" value="1"/>
</dbReference>
<dbReference type="GO" id="GO:0001735">
    <property type="term" value="F:prenylcysteine oxidase activity"/>
    <property type="evidence" value="ECO:0007669"/>
    <property type="project" value="InterPro"/>
</dbReference>
<dbReference type="SUPFAM" id="SSF51905">
    <property type="entry name" value="FAD/NAD(P)-binding domain"/>
    <property type="match status" value="1"/>
</dbReference>
<dbReference type="GO" id="GO:0016829">
    <property type="term" value="F:lyase activity"/>
    <property type="evidence" value="ECO:0007669"/>
    <property type="project" value="UniProtKB-KW"/>
</dbReference>
<evidence type="ECO:0000256" key="3">
    <source>
        <dbReference type="ARBA" id="ARBA00022630"/>
    </source>
</evidence>
<feature type="domain" description="Prenylcysteine lyase" evidence="8">
    <location>
        <begin position="151"/>
        <end position="484"/>
    </location>
</feature>
<dbReference type="OrthoDB" id="437369at2759"/>
<evidence type="ECO:0000256" key="6">
    <source>
        <dbReference type="ARBA" id="ARBA00023002"/>
    </source>
</evidence>